<dbReference type="SUPFAM" id="SSF81665">
    <property type="entry name" value="Calcium ATPase, transmembrane domain M"/>
    <property type="match status" value="1"/>
</dbReference>
<comment type="subcellular location">
    <subcellularLocation>
        <location evidence="2">Endomembrane system</location>
    </subcellularLocation>
    <subcellularLocation>
        <location evidence="1 16">Membrane</location>
        <topology evidence="1 16">Multi-pass membrane protein</topology>
    </subcellularLocation>
</comment>
<feature type="signal peptide" evidence="17">
    <location>
        <begin position="1"/>
        <end position="21"/>
    </location>
</feature>
<dbReference type="GO" id="GO:0045332">
    <property type="term" value="P:phospholipid translocation"/>
    <property type="evidence" value="ECO:0007669"/>
    <property type="project" value="TreeGrafter"/>
</dbReference>
<evidence type="ECO:0000256" key="13">
    <source>
        <dbReference type="PIRSR" id="PIRSR606539-1"/>
    </source>
</evidence>
<keyword evidence="6 14" id="KW-0547">Nucleotide-binding</keyword>
<gene>
    <name evidence="21" type="ORF">HCN44_009294</name>
</gene>
<evidence type="ECO:0000256" key="2">
    <source>
        <dbReference type="ARBA" id="ARBA00004308"/>
    </source>
</evidence>
<evidence type="ECO:0000256" key="6">
    <source>
        <dbReference type="ARBA" id="ARBA00022741"/>
    </source>
</evidence>
<feature type="binding site" evidence="15">
    <location>
        <position position="815"/>
    </location>
    <ligand>
        <name>Mg(2+)</name>
        <dbReference type="ChEBI" id="CHEBI:18420"/>
    </ligand>
</feature>
<dbReference type="NCBIfam" id="TIGR01494">
    <property type="entry name" value="ATPase_P-type"/>
    <property type="match status" value="1"/>
</dbReference>
<dbReference type="Pfam" id="PF00122">
    <property type="entry name" value="E1-E2_ATPase"/>
    <property type="match status" value="1"/>
</dbReference>
<dbReference type="SFLD" id="SFLDF00027">
    <property type="entry name" value="p-type_atpase"/>
    <property type="match status" value="1"/>
</dbReference>
<feature type="binding site" evidence="14">
    <location>
        <position position="406"/>
    </location>
    <ligand>
        <name>ATP</name>
        <dbReference type="ChEBI" id="CHEBI:30616"/>
    </ligand>
</feature>
<feature type="binding site" evidence="15">
    <location>
        <position position="404"/>
    </location>
    <ligand>
        <name>Mg(2+)</name>
        <dbReference type="ChEBI" id="CHEBI:18420"/>
    </ligand>
</feature>
<feature type="transmembrane region" description="Helical" evidence="16">
    <location>
        <begin position="293"/>
        <end position="318"/>
    </location>
</feature>
<evidence type="ECO:0000259" key="19">
    <source>
        <dbReference type="Pfam" id="PF16209"/>
    </source>
</evidence>
<feature type="binding site" evidence="14">
    <location>
        <position position="405"/>
    </location>
    <ligand>
        <name>ATP</name>
        <dbReference type="ChEBI" id="CHEBI:30616"/>
    </ligand>
</feature>
<dbReference type="GO" id="GO:0140326">
    <property type="term" value="F:ATPase-coupled intramembrane lipid transporter activity"/>
    <property type="evidence" value="ECO:0007669"/>
    <property type="project" value="UniProtKB-EC"/>
</dbReference>
<dbReference type="InterPro" id="IPR023298">
    <property type="entry name" value="ATPase_P-typ_TM_dom_sf"/>
</dbReference>
<dbReference type="InterPro" id="IPR023299">
    <property type="entry name" value="ATPase_P-typ_cyto_dom_N"/>
</dbReference>
<keyword evidence="4 16" id="KW-0812">Transmembrane</keyword>
<dbReference type="InterPro" id="IPR036412">
    <property type="entry name" value="HAD-like_sf"/>
</dbReference>
<evidence type="ECO:0000256" key="3">
    <source>
        <dbReference type="ARBA" id="ARBA00008109"/>
    </source>
</evidence>
<dbReference type="SUPFAM" id="SSF81653">
    <property type="entry name" value="Calcium ATPase, transduction domain A"/>
    <property type="match status" value="1"/>
</dbReference>
<dbReference type="EMBL" id="JACMRX010000001">
    <property type="protein sequence ID" value="KAF7997896.1"/>
    <property type="molecule type" value="Genomic_DNA"/>
</dbReference>
<evidence type="ECO:0000256" key="14">
    <source>
        <dbReference type="PIRSR" id="PIRSR606539-2"/>
    </source>
</evidence>
<feature type="transmembrane region" description="Helical" evidence="16">
    <location>
        <begin position="872"/>
        <end position="892"/>
    </location>
</feature>
<keyword evidence="10 16" id="KW-1133">Transmembrane helix</keyword>
<dbReference type="FunFam" id="3.40.50.1000:FF:000014">
    <property type="entry name" value="Phospholipid-transporting ATPase"/>
    <property type="match status" value="1"/>
</dbReference>
<dbReference type="InterPro" id="IPR023214">
    <property type="entry name" value="HAD_sf"/>
</dbReference>
<dbReference type="InterPro" id="IPR032631">
    <property type="entry name" value="P-type_ATPase_N"/>
</dbReference>
<dbReference type="Gene3D" id="3.40.50.1000">
    <property type="entry name" value="HAD superfamily/HAD-like"/>
    <property type="match status" value="1"/>
</dbReference>
<feature type="binding site" evidence="14">
    <location>
        <position position="814"/>
    </location>
    <ligand>
        <name>ATP</name>
        <dbReference type="ChEBI" id="CHEBI:30616"/>
    </ligand>
</feature>
<feature type="binding site" evidence="14">
    <location>
        <position position="697"/>
    </location>
    <ligand>
        <name>ATP</name>
        <dbReference type="ChEBI" id="CHEBI:30616"/>
    </ligand>
</feature>
<keyword evidence="7 14" id="KW-0067">ATP-binding</keyword>
<dbReference type="GO" id="GO:0005886">
    <property type="term" value="C:plasma membrane"/>
    <property type="evidence" value="ECO:0007669"/>
    <property type="project" value="TreeGrafter"/>
</dbReference>
<evidence type="ECO:0000256" key="11">
    <source>
        <dbReference type="ARBA" id="ARBA00023136"/>
    </source>
</evidence>
<dbReference type="OrthoDB" id="377733at2759"/>
<feature type="transmembrane region" description="Helical" evidence="16">
    <location>
        <begin position="1057"/>
        <end position="1084"/>
    </location>
</feature>
<keyword evidence="11 16" id="KW-0472">Membrane</keyword>
<feature type="binding site" evidence="14">
    <location>
        <position position="790"/>
    </location>
    <ligand>
        <name>ATP</name>
        <dbReference type="ChEBI" id="CHEBI:30616"/>
    </ligand>
</feature>
<evidence type="ECO:0000256" key="16">
    <source>
        <dbReference type="RuleBase" id="RU362033"/>
    </source>
</evidence>
<organism evidence="21 22">
    <name type="scientific">Aphidius gifuensis</name>
    <name type="common">Parasitoid wasp</name>
    <dbReference type="NCBI Taxonomy" id="684658"/>
    <lineage>
        <taxon>Eukaryota</taxon>
        <taxon>Metazoa</taxon>
        <taxon>Ecdysozoa</taxon>
        <taxon>Arthropoda</taxon>
        <taxon>Hexapoda</taxon>
        <taxon>Insecta</taxon>
        <taxon>Pterygota</taxon>
        <taxon>Neoptera</taxon>
        <taxon>Endopterygota</taxon>
        <taxon>Hymenoptera</taxon>
        <taxon>Apocrita</taxon>
        <taxon>Ichneumonoidea</taxon>
        <taxon>Braconidae</taxon>
        <taxon>Aphidiinae</taxon>
        <taxon>Aphidius</taxon>
    </lineage>
</organism>
<dbReference type="InterPro" id="IPR008250">
    <property type="entry name" value="ATPase_P-typ_transduc_dom_A_sf"/>
</dbReference>
<dbReference type="Gene3D" id="3.40.1110.10">
    <property type="entry name" value="Calcium-transporting ATPase, cytoplasmic domain N"/>
    <property type="match status" value="1"/>
</dbReference>
<evidence type="ECO:0000256" key="1">
    <source>
        <dbReference type="ARBA" id="ARBA00004141"/>
    </source>
</evidence>
<keyword evidence="22" id="KW-1185">Reference proteome</keyword>
<dbReference type="PANTHER" id="PTHR24092">
    <property type="entry name" value="PROBABLE PHOSPHOLIPID-TRANSPORTING ATPASE"/>
    <property type="match status" value="1"/>
</dbReference>
<reference evidence="21 22" key="1">
    <citation type="submission" date="2020-08" db="EMBL/GenBank/DDBJ databases">
        <title>Aphidius gifuensis genome sequencing and assembly.</title>
        <authorList>
            <person name="Du Z."/>
        </authorList>
    </citation>
    <scope>NUCLEOTIDE SEQUENCE [LARGE SCALE GENOMIC DNA]</scope>
    <source>
        <strain evidence="21">YNYX2018</strain>
        <tissue evidence="21">Adults</tissue>
    </source>
</reference>
<evidence type="ECO:0000256" key="10">
    <source>
        <dbReference type="ARBA" id="ARBA00022989"/>
    </source>
</evidence>
<dbReference type="EC" id="7.6.2.1" evidence="16"/>
<comment type="similarity">
    <text evidence="3 16">Belongs to the cation transport ATPase (P-type) (TC 3.A.3) family. Type IV subfamily.</text>
</comment>
<dbReference type="GO" id="GO:0016887">
    <property type="term" value="F:ATP hydrolysis activity"/>
    <property type="evidence" value="ECO:0007669"/>
    <property type="project" value="InterPro"/>
</dbReference>
<dbReference type="PROSITE" id="PS00154">
    <property type="entry name" value="ATPASE_E1_E2"/>
    <property type="match status" value="1"/>
</dbReference>
<dbReference type="SUPFAM" id="SSF56784">
    <property type="entry name" value="HAD-like"/>
    <property type="match status" value="1"/>
</dbReference>
<name>A0A834Y4F8_APHGI</name>
<dbReference type="InterPro" id="IPR059000">
    <property type="entry name" value="ATPase_P-type_domA"/>
</dbReference>
<feature type="transmembrane region" description="Helical" evidence="16">
    <location>
        <begin position="986"/>
        <end position="1009"/>
    </location>
</feature>
<evidence type="ECO:0000256" key="17">
    <source>
        <dbReference type="SAM" id="SignalP"/>
    </source>
</evidence>
<protein>
    <recommendedName>
        <fullName evidence="16">Phospholipid-transporting ATPase</fullName>
        <ecNumber evidence="16">7.6.2.1</ecNumber>
    </recommendedName>
</protein>
<evidence type="ECO:0000256" key="5">
    <source>
        <dbReference type="ARBA" id="ARBA00022723"/>
    </source>
</evidence>
<dbReference type="InterPro" id="IPR044492">
    <property type="entry name" value="P_typ_ATPase_HD_dom"/>
</dbReference>
<feature type="active site" description="4-aspartylphosphate intermediate" evidence="13">
    <location>
        <position position="404"/>
    </location>
</feature>
<feature type="binding site" evidence="14">
    <location>
        <position position="698"/>
    </location>
    <ligand>
        <name>ATP</name>
        <dbReference type="ChEBI" id="CHEBI:30616"/>
    </ligand>
</feature>
<dbReference type="InterPro" id="IPR018303">
    <property type="entry name" value="ATPase_P-typ_P_site"/>
</dbReference>
<feature type="chain" id="PRO_5032909599" description="Phospholipid-transporting ATPase" evidence="17">
    <location>
        <begin position="22"/>
        <end position="1134"/>
    </location>
</feature>
<sequence>MYLLNLFFCHALIISSGRSNASNFLEHRIFTIDPQNDPANTVFPRNRIKTNKYTLWNFIPKNLYEQFRRIANFYFLISALIALSIDSPVSPLTTFLPLIFVILVTAGKQAYEDFLRHCLDNKVNRMNVTVIRNKCTRTIYCEEIVVGDLVKVSRDEDIPCDIIILHTSEINGCCYVTTTNLDGETNLKTLQVPKVTMGKISKEIVGMKATVTCQHPRANLYEFYGKIEVQYTDDFSTGSLSIDNIILRGSRLKDTEFIIGTAVYTGRDTKLSLNSKFNPNKFSTAEKSINKSIIFFIFVLIMEIFISTIIKQLIYLINKPSWYLGINGSPTFFKILKDILNFTVLYNYIVPISLYVTVELQRFMGSFFFRWDLDMYDETNDLSALVNTSDLNEELGQIEYLFTDKTGTLTENLMIFRRCSIDGKIYMEKNCNGKLYLLPDDGNEKNSEKLTNWPSELWHFLMAISLCHSVHVAPPILMDSIALKRAAFRASFRQRSITRVNSSLLMHPDLPEYQAASADEKALVEATARCGVILTNNSGENIEIQVGEEIISFTRLEMLEFTSERKRMSVILQDDAGDVWLYTKGADSVMLPLIADGKLEESKAHLADFSKRGLRTLVVAFKKLKIQDYNTFSRSIEHVRQIVGPNRSINVSKVYNTIENKLHLLGITAVEDRLQENVEETLESLRQAGIKTWILTGDKAETAENISFSCGHFKNGTEILRLMNITTLQICYITLTSFERKLKLESYKQYGLMIDGTSMTIAYKNCPELLRIVAMTCESVVGCRMSPLQKSELVQLIKSSENKPLTAAIGDGGNDVSMIQEAHVGIGIMGREGRQATMSADFALAKFMHLEKAILVHGHWYYIRITTLTHYFFYKNIVFITPQFLFGLNSIFSTQALYTSVFLMGFNVLFTSLPVLMFGLLEQDYKSNELLRYPKLYQLNKRNYLMSTFHRISWLFTAIWHTFVIYFGTYTFWLMNPVNLNDGNAAGYYCYNTCIFHLIVIVTNMELLVRSSFWTIPFLASIFLSILSFFIVAIFYSSIDLSQHVKHHDMYWVANKLFSSVSFWLLTIVIVFLCLIPDIMIIIYNRSRPVKLNYLDQKDILIKDTYSEWSVPSTQSKFCRLTPWRNHFCWRKSR</sequence>
<evidence type="ECO:0000256" key="12">
    <source>
        <dbReference type="ARBA" id="ARBA00034036"/>
    </source>
</evidence>
<proteinExistence type="inferred from homology"/>
<feature type="binding site" evidence="14">
    <location>
        <position position="615"/>
    </location>
    <ligand>
        <name>ATP</name>
        <dbReference type="ChEBI" id="CHEBI:30616"/>
    </ligand>
</feature>
<feature type="transmembrane region" description="Helical" evidence="16">
    <location>
        <begin position="1016"/>
        <end position="1037"/>
    </location>
</feature>
<feature type="binding site" evidence="15">
    <location>
        <position position="811"/>
    </location>
    <ligand>
        <name>Mg(2+)</name>
        <dbReference type="ChEBI" id="CHEBI:18420"/>
    </ligand>
</feature>
<dbReference type="Pfam" id="PF16209">
    <property type="entry name" value="PhoLip_ATPase_N"/>
    <property type="match status" value="1"/>
</dbReference>
<dbReference type="InterPro" id="IPR006539">
    <property type="entry name" value="P-type_ATPase_IV"/>
</dbReference>
<comment type="cofactor">
    <cofactor evidence="15">
        <name>Mg(2+)</name>
        <dbReference type="ChEBI" id="CHEBI:18420"/>
    </cofactor>
</comment>
<evidence type="ECO:0000256" key="4">
    <source>
        <dbReference type="ARBA" id="ARBA00022692"/>
    </source>
</evidence>
<dbReference type="Gene3D" id="2.70.150.10">
    <property type="entry name" value="Calcium-transporting ATPase, cytoplasmic transduction domain A"/>
    <property type="match status" value="1"/>
</dbReference>
<dbReference type="Proteomes" id="UP000639338">
    <property type="component" value="Unassembled WGS sequence"/>
</dbReference>
<feature type="transmembrane region" description="Helical" evidence="16">
    <location>
        <begin position="339"/>
        <end position="358"/>
    </location>
</feature>
<evidence type="ECO:0000256" key="7">
    <source>
        <dbReference type="ARBA" id="ARBA00022840"/>
    </source>
</evidence>
<feature type="binding site" evidence="14">
    <location>
        <position position="815"/>
    </location>
    <ligand>
        <name>ATP</name>
        <dbReference type="ChEBI" id="CHEBI:30616"/>
    </ligand>
</feature>
<keyword evidence="17" id="KW-0732">Signal</keyword>
<feature type="domain" description="P-type ATPase N-terminal" evidence="19">
    <location>
        <begin position="39"/>
        <end position="94"/>
    </location>
</feature>
<dbReference type="GO" id="GO:0005524">
    <property type="term" value="F:ATP binding"/>
    <property type="evidence" value="ECO:0007669"/>
    <property type="project" value="UniProtKB-UniRule"/>
</dbReference>
<feature type="binding site" evidence="15">
    <location>
        <position position="406"/>
    </location>
    <ligand>
        <name>Mg(2+)</name>
        <dbReference type="ChEBI" id="CHEBI:18420"/>
    </ligand>
</feature>
<evidence type="ECO:0000313" key="21">
    <source>
        <dbReference type="EMBL" id="KAF7997896.1"/>
    </source>
</evidence>
<feature type="transmembrane region" description="Helical" evidence="16">
    <location>
        <begin position="898"/>
        <end position="921"/>
    </location>
</feature>
<evidence type="ECO:0000259" key="18">
    <source>
        <dbReference type="Pfam" id="PF00122"/>
    </source>
</evidence>
<dbReference type="PANTHER" id="PTHR24092:SF175">
    <property type="entry name" value="PHOSPHOLIPID-TRANSPORTING ATPASE"/>
    <property type="match status" value="1"/>
</dbReference>
<dbReference type="AlphaFoldDB" id="A0A834Y4F8"/>
<evidence type="ECO:0000256" key="15">
    <source>
        <dbReference type="PIRSR" id="PIRSR606539-3"/>
    </source>
</evidence>
<evidence type="ECO:0000256" key="8">
    <source>
        <dbReference type="ARBA" id="ARBA00022842"/>
    </source>
</evidence>
<feature type="binding site" evidence="14">
    <location>
        <position position="404"/>
    </location>
    <ligand>
        <name>ATP</name>
        <dbReference type="ChEBI" id="CHEBI:30616"/>
    </ligand>
</feature>
<dbReference type="GO" id="GO:0000287">
    <property type="term" value="F:magnesium ion binding"/>
    <property type="evidence" value="ECO:0007669"/>
    <property type="project" value="UniProtKB-UniRule"/>
</dbReference>
<evidence type="ECO:0000256" key="9">
    <source>
        <dbReference type="ARBA" id="ARBA00022967"/>
    </source>
</evidence>
<dbReference type="PRINTS" id="PR00119">
    <property type="entry name" value="CATATPASE"/>
</dbReference>
<dbReference type="GO" id="GO:0005783">
    <property type="term" value="C:endoplasmic reticulum"/>
    <property type="evidence" value="ECO:0007669"/>
    <property type="project" value="TreeGrafter"/>
</dbReference>
<feature type="domain" description="P-type ATPase A" evidence="18">
    <location>
        <begin position="126"/>
        <end position="190"/>
    </location>
</feature>
<dbReference type="InterPro" id="IPR001757">
    <property type="entry name" value="P_typ_ATPase"/>
</dbReference>
<keyword evidence="5 15" id="KW-0479">Metal-binding</keyword>
<comment type="caution">
    <text evidence="21">The sequence shown here is derived from an EMBL/GenBank/DDBJ whole genome shotgun (WGS) entry which is preliminary data.</text>
</comment>
<dbReference type="Pfam" id="PF16212">
    <property type="entry name" value="PhoLip_ATPase_C"/>
    <property type="match status" value="1"/>
</dbReference>
<feature type="binding site" evidence="14">
    <location>
        <position position="784"/>
    </location>
    <ligand>
        <name>ATP</name>
        <dbReference type="ChEBI" id="CHEBI:30616"/>
    </ligand>
</feature>
<feature type="binding site" evidence="14">
    <location>
        <position position="561"/>
    </location>
    <ligand>
        <name>ATP</name>
        <dbReference type="ChEBI" id="CHEBI:30616"/>
    </ligand>
</feature>
<accession>A0A834Y4F8</accession>
<feature type="binding site" evidence="14">
    <location>
        <position position="696"/>
    </location>
    <ligand>
        <name>ATP</name>
        <dbReference type="ChEBI" id="CHEBI:30616"/>
    </ligand>
</feature>
<dbReference type="Pfam" id="PF13246">
    <property type="entry name" value="Cation_ATPase"/>
    <property type="match status" value="1"/>
</dbReference>
<evidence type="ECO:0000259" key="20">
    <source>
        <dbReference type="Pfam" id="PF16212"/>
    </source>
</evidence>
<feature type="binding site" evidence="14">
    <location>
        <position position="584"/>
    </location>
    <ligand>
        <name>ATP</name>
        <dbReference type="ChEBI" id="CHEBI:30616"/>
    </ligand>
</feature>
<dbReference type="SUPFAM" id="SSF81660">
    <property type="entry name" value="Metal cation-transporting ATPase, ATP-binding domain N"/>
    <property type="match status" value="1"/>
</dbReference>
<keyword evidence="9 16" id="KW-1278">Translocase</keyword>
<dbReference type="InterPro" id="IPR032630">
    <property type="entry name" value="P_typ_ATPase_c"/>
</dbReference>
<feature type="domain" description="P-type ATPase C-terminal" evidence="20">
    <location>
        <begin position="838"/>
        <end position="1086"/>
    </location>
</feature>
<dbReference type="SFLD" id="SFLDS00003">
    <property type="entry name" value="Haloacid_Dehalogenase"/>
    <property type="match status" value="1"/>
</dbReference>
<evidence type="ECO:0000313" key="22">
    <source>
        <dbReference type="Proteomes" id="UP000639338"/>
    </source>
</evidence>
<feature type="transmembrane region" description="Helical" evidence="16">
    <location>
        <begin position="952"/>
        <end position="974"/>
    </location>
</feature>
<dbReference type="NCBIfam" id="TIGR01652">
    <property type="entry name" value="ATPase-Plipid"/>
    <property type="match status" value="1"/>
</dbReference>
<keyword evidence="8 15" id="KW-0460">Magnesium</keyword>
<comment type="catalytic activity">
    <reaction evidence="12 16">
        <text>ATP + H2O + phospholipidSide 1 = ADP + phosphate + phospholipidSide 2.</text>
        <dbReference type="EC" id="7.6.2.1"/>
    </reaction>
</comment>
<feature type="binding site" evidence="14">
    <location>
        <position position="520"/>
    </location>
    <ligand>
        <name>ATP</name>
        <dbReference type="ChEBI" id="CHEBI:30616"/>
    </ligand>
</feature>
<dbReference type="SFLD" id="SFLDG00002">
    <property type="entry name" value="C1.7:_P-type_atpase_like"/>
    <property type="match status" value="1"/>
</dbReference>